<name>A0A0B5DXK1_9RHOB</name>
<evidence type="ECO:0000313" key="1">
    <source>
        <dbReference type="EMBL" id="AJE45481.1"/>
    </source>
</evidence>
<dbReference type="InterPro" id="IPR018550">
    <property type="entry name" value="Lipid-A_deacylase-rel"/>
</dbReference>
<dbReference type="AlphaFoldDB" id="A0A0B5DXK1"/>
<dbReference type="Proteomes" id="UP000031521">
    <property type="component" value="Chromosome"/>
</dbReference>
<dbReference type="KEGG" id="cid:P73_0766"/>
<dbReference type="RefSeq" id="WP_043868543.1">
    <property type="nucleotide sequence ID" value="NZ_CP004393.1"/>
</dbReference>
<dbReference type="EMBL" id="CP004393">
    <property type="protein sequence ID" value="AJE45481.1"/>
    <property type="molecule type" value="Genomic_DNA"/>
</dbReference>
<dbReference type="OrthoDB" id="6199047at2"/>
<gene>
    <name evidence="1" type="ORF">P73_0766</name>
</gene>
<keyword evidence="2" id="KW-1185">Reference proteome</keyword>
<protein>
    <submittedName>
        <fullName evidence="1">Lipid A 3-O-deacylase (PagL)</fullName>
    </submittedName>
</protein>
<accession>A0A0B5DXK1</accession>
<organism evidence="1 2">
    <name type="scientific">Celeribacter indicus</name>
    <dbReference type="NCBI Taxonomy" id="1208324"/>
    <lineage>
        <taxon>Bacteria</taxon>
        <taxon>Pseudomonadati</taxon>
        <taxon>Pseudomonadota</taxon>
        <taxon>Alphaproteobacteria</taxon>
        <taxon>Rhodobacterales</taxon>
        <taxon>Roseobacteraceae</taxon>
        <taxon>Celeribacter</taxon>
    </lineage>
</organism>
<sequence>MGSSVIVALFLASIAHEGWQACHSPGGCFGRVEETPVYSFAAGPMRFEEEFDYGEVYLRYGFDRRYGPFQPIVGLSYADTGNFWAGFGGAWNLFDLDGFYGELSVMAGLYDNSGDADLGSALEFRSGLELGYEWDNGVRLGLSVDHRSNANTASDNPGMETVLLRVSVPVR</sequence>
<dbReference type="Pfam" id="PF09411">
    <property type="entry name" value="PagL"/>
    <property type="match status" value="1"/>
</dbReference>
<dbReference type="STRING" id="1208324.P73_0766"/>
<reference evidence="1 2" key="1">
    <citation type="journal article" date="2014" name="Int. J. Syst. Evol. Microbiol.">
        <title>Celeribacter indicus sp. nov., a polycyclic aromatic hydrocarbon-degrading bacterium from deep-sea sediment and reclassification of Huaishuia halophila as Celeribacter halophilus comb. nov.</title>
        <authorList>
            <person name="Lai Q."/>
            <person name="Cao J."/>
            <person name="Yuan J."/>
            <person name="Li F."/>
            <person name="Shao Z."/>
        </authorList>
    </citation>
    <scope>NUCLEOTIDE SEQUENCE [LARGE SCALE GENOMIC DNA]</scope>
    <source>
        <strain evidence="1">P73</strain>
    </source>
</reference>
<proteinExistence type="predicted"/>
<dbReference type="HOGENOM" id="CLU_116714_1_0_5"/>
<evidence type="ECO:0000313" key="2">
    <source>
        <dbReference type="Proteomes" id="UP000031521"/>
    </source>
</evidence>
<dbReference type="Gene3D" id="2.40.160.20">
    <property type="match status" value="1"/>
</dbReference>